<name>A0A6G1CEW2_9ORYZ</name>
<accession>A0A6G1CEW2</accession>
<organism evidence="1 2">
    <name type="scientific">Oryza meyeriana var. granulata</name>
    <dbReference type="NCBI Taxonomy" id="110450"/>
    <lineage>
        <taxon>Eukaryota</taxon>
        <taxon>Viridiplantae</taxon>
        <taxon>Streptophyta</taxon>
        <taxon>Embryophyta</taxon>
        <taxon>Tracheophyta</taxon>
        <taxon>Spermatophyta</taxon>
        <taxon>Magnoliopsida</taxon>
        <taxon>Liliopsida</taxon>
        <taxon>Poales</taxon>
        <taxon>Poaceae</taxon>
        <taxon>BOP clade</taxon>
        <taxon>Oryzoideae</taxon>
        <taxon>Oryzeae</taxon>
        <taxon>Oryzinae</taxon>
        <taxon>Oryza</taxon>
        <taxon>Oryza meyeriana</taxon>
    </lineage>
</organism>
<dbReference type="AlphaFoldDB" id="A0A6G1CEW2"/>
<dbReference type="Proteomes" id="UP000479710">
    <property type="component" value="Unassembled WGS sequence"/>
</dbReference>
<comment type="caution">
    <text evidence="1">The sequence shown here is derived from an EMBL/GenBank/DDBJ whole genome shotgun (WGS) entry which is preliminary data.</text>
</comment>
<proteinExistence type="predicted"/>
<dbReference type="EMBL" id="SPHZ02000009">
    <property type="protein sequence ID" value="KAF0898680.1"/>
    <property type="molecule type" value="Genomic_DNA"/>
</dbReference>
<gene>
    <name evidence="1" type="ORF">E2562_009187</name>
</gene>
<evidence type="ECO:0000313" key="1">
    <source>
        <dbReference type="EMBL" id="KAF0898680.1"/>
    </source>
</evidence>
<sequence>MGSTSTVVDAVVGGGGPEQVAAMVQKSRGWSGFISEVLEVVLKVSAVFNLWEVTSGSSCESNVGVVLISTLSTALRQNCDVSGSRQNRPAGKSNARGKGDLIPSIDRPARLVSLGTLLAAQMVDAVVGGGGPEQVAAMVQKSRGWSGFISEVLEVVLKVSAVFNLWEVTSGS</sequence>
<protein>
    <submittedName>
        <fullName evidence="1">Uncharacterized protein</fullName>
    </submittedName>
</protein>
<reference evidence="1 2" key="1">
    <citation type="submission" date="2019-11" db="EMBL/GenBank/DDBJ databases">
        <title>Whole genome sequence of Oryza granulata.</title>
        <authorList>
            <person name="Li W."/>
        </authorList>
    </citation>
    <scope>NUCLEOTIDE SEQUENCE [LARGE SCALE GENOMIC DNA]</scope>
    <source>
        <strain evidence="2">cv. Menghai</strain>
        <tissue evidence="1">Leaf</tissue>
    </source>
</reference>
<evidence type="ECO:0000313" key="2">
    <source>
        <dbReference type="Proteomes" id="UP000479710"/>
    </source>
</evidence>
<keyword evidence="2" id="KW-1185">Reference proteome</keyword>